<comment type="caution">
    <text evidence="2">The sequence shown here is derived from an EMBL/GenBank/DDBJ whole genome shotgun (WGS) entry which is preliminary data.</text>
</comment>
<dbReference type="Pfam" id="PF11655">
    <property type="entry name" value="DUF2589"/>
    <property type="match status" value="1"/>
</dbReference>
<reference evidence="2" key="1">
    <citation type="submission" date="2011-10" db="EMBL/GenBank/DDBJ databases">
        <title>The Genome Sequence of Oxalobacter formigenes HOxBLS.</title>
        <authorList>
            <consortium name="The Broad Institute Genome Sequencing Platform"/>
            <person name="Earl A."/>
            <person name="Ward D."/>
            <person name="Feldgarden M."/>
            <person name="Gevers D."/>
            <person name="Allison M.J."/>
            <person name="Humphrey S."/>
            <person name="Young S.K."/>
            <person name="Zeng Q."/>
            <person name="Gargeya S."/>
            <person name="Fitzgerald M."/>
            <person name="Haas B."/>
            <person name="Abouelleil A."/>
            <person name="Alvarado L."/>
            <person name="Arachchi H.M."/>
            <person name="Berlin A."/>
            <person name="Brown A."/>
            <person name="Chapman S.B."/>
            <person name="Chen Z."/>
            <person name="Dunbar C."/>
            <person name="Freedman E."/>
            <person name="Gearin G."/>
            <person name="Goldberg J."/>
            <person name="Griggs A."/>
            <person name="Gujja S."/>
            <person name="Heiman D."/>
            <person name="Howarth C."/>
            <person name="Larson L."/>
            <person name="Lui A."/>
            <person name="MacDonald P.J.P."/>
            <person name="Montmayeur A."/>
            <person name="Murphy C."/>
            <person name="Neiman D."/>
            <person name="Pearson M."/>
            <person name="Priest M."/>
            <person name="Roberts A."/>
            <person name="Saif S."/>
            <person name="Shea T."/>
            <person name="Shenoy N."/>
            <person name="Sisk P."/>
            <person name="Stolte C."/>
            <person name="Sykes S."/>
            <person name="Wortman J."/>
            <person name="Nusbaum C."/>
            <person name="Birren B."/>
        </authorList>
    </citation>
    <scope>NUCLEOTIDE SEQUENCE [LARGE SCALE GENOMIC DNA]</scope>
    <source>
        <strain evidence="2">HOxBLS</strain>
    </source>
</reference>
<protein>
    <submittedName>
        <fullName evidence="2">Uncharacterized protein</fullName>
    </submittedName>
</protein>
<proteinExistence type="predicted"/>
<dbReference type="EMBL" id="ACDP02000026">
    <property type="protein sequence ID" value="EEO27412.1"/>
    <property type="molecule type" value="Genomic_DNA"/>
</dbReference>
<dbReference type="Proteomes" id="UP000003973">
    <property type="component" value="Unassembled WGS sequence"/>
</dbReference>
<keyword evidence="3" id="KW-1185">Reference proteome</keyword>
<name>C3X2H6_9BURK</name>
<dbReference type="AlphaFoldDB" id="C3X2H6"/>
<dbReference type="HOGENOM" id="CLU_1395127_0_0_4"/>
<evidence type="ECO:0000313" key="3">
    <source>
        <dbReference type="Proteomes" id="UP000003973"/>
    </source>
</evidence>
<dbReference type="InterPro" id="IPR024510">
    <property type="entry name" value="DUF2589"/>
</dbReference>
<organism evidence="2 3">
    <name type="scientific">Oxalobacter paraformigenes</name>
    <dbReference type="NCBI Taxonomy" id="556268"/>
    <lineage>
        <taxon>Bacteria</taxon>
        <taxon>Pseudomonadati</taxon>
        <taxon>Pseudomonadota</taxon>
        <taxon>Betaproteobacteria</taxon>
        <taxon>Burkholderiales</taxon>
        <taxon>Oxalobacteraceae</taxon>
        <taxon>Oxalobacter</taxon>
    </lineage>
</organism>
<gene>
    <name evidence="2" type="ORF">OFAG_00565</name>
</gene>
<evidence type="ECO:0000313" key="2">
    <source>
        <dbReference type="EMBL" id="EEO27412.1"/>
    </source>
</evidence>
<evidence type="ECO:0000256" key="1">
    <source>
        <dbReference type="SAM" id="MobiDB-lite"/>
    </source>
</evidence>
<sequence length="195" mass="20547">MTAEKKKTDGHFGNLPMGLMIGGSLRAAWKAQETLAEATAGFSGGGDRRAKAADFPFVKQVVGEDGTMKAEKTVLQVPVLAIVPVPAFSREDMNFAFDGEVKSSVRNGMGKRPEPAKQVLKAGSSPGEGTDFAVSSDEKISGSDGSMAELLMRSRLVIPYRKAAPGRCPCTGLGRTWGNEGKKILKTARNLSGGT</sequence>
<accession>C3X2H6</accession>
<feature type="region of interest" description="Disordered" evidence="1">
    <location>
        <begin position="106"/>
        <end position="140"/>
    </location>
</feature>